<dbReference type="GO" id="GO:0005524">
    <property type="term" value="F:ATP binding"/>
    <property type="evidence" value="ECO:0007669"/>
    <property type="project" value="UniProtKB-UniRule"/>
</dbReference>
<dbReference type="Gene3D" id="1.10.510.10">
    <property type="entry name" value="Transferase(Phosphotransferase) domain 1"/>
    <property type="match status" value="1"/>
</dbReference>
<keyword evidence="1 3" id="KW-0547">Nucleotide-binding</keyword>
<dbReference type="PROSITE" id="PS00107">
    <property type="entry name" value="PROTEIN_KINASE_ATP"/>
    <property type="match status" value="1"/>
</dbReference>
<comment type="similarity">
    <text evidence="4">Belongs to the protein kinase superfamily.</text>
</comment>
<sequence>MACQVAKLERTDGQLISEIFENELLYLDYDGKITKEKNFASCITAIVSGREIIAAKIYMDGMVFTGRVMLMNGMAFAIDGLNIEFRIIYGQSGTIPSEIVLDEFNGYRLTKQRLGSGSFGEVTLAWYKDRQVACKIVRPKVQYRAFVKGRPVFFWPSERKRQRIESAQKIMREVQTLAGLKHRNINCIDNWFVVDNQVLCIFLDLCMGGNLRSYLKSKPGARMVEEEVRCIMYQVLSGLQHIHMQDVSHRDLKPENILLKAPGEYPHVQIADFGLARPRSYQETFTICGTYTYLPPEGIRAATDRKAYITSHADCWSAGLIMFILFTGEHPFDKVISDASGQNPSKALVRYKILYTNPYFQPNIWTSDPAKDLLLGLLNRDREKRTTAATALKHQWIDKASNDVYLATSSSSPALTREYGSDDGSMMLVDL</sequence>
<evidence type="ECO:0000259" key="5">
    <source>
        <dbReference type="PROSITE" id="PS50011"/>
    </source>
</evidence>
<accession>A0A6A4IAP9</accession>
<dbReference type="SMART" id="SM00220">
    <property type="entry name" value="S_TKc"/>
    <property type="match status" value="1"/>
</dbReference>
<dbReference type="PROSITE" id="PS00108">
    <property type="entry name" value="PROTEIN_KINASE_ST"/>
    <property type="match status" value="1"/>
</dbReference>
<organism evidence="6 7">
    <name type="scientific">Gymnopus androsaceus JB14</name>
    <dbReference type="NCBI Taxonomy" id="1447944"/>
    <lineage>
        <taxon>Eukaryota</taxon>
        <taxon>Fungi</taxon>
        <taxon>Dikarya</taxon>
        <taxon>Basidiomycota</taxon>
        <taxon>Agaricomycotina</taxon>
        <taxon>Agaricomycetes</taxon>
        <taxon>Agaricomycetidae</taxon>
        <taxon>Agaricales</taxon>
        <taxon>Marasmiineae</taxon>
        <taxon>Omphalotaceae</taxon>
        <taxon>Gymnopus</taxon>
    </lineage>
</organism>
<evidence type="ECO:0000256" key="3">
    <source>
        <dbReference type="PROSITE-ProRule" id="PRU10141"/>
    </source>
</evidence>
<feature type="domain" description="Protein kinase" evidence="5">
    <location>
        <begin position="108"/>
        <end position="397"/>
    </location>
</feature>
<dbReference type="InterPro" id="IPR011009">
    <property type="entry name" value="Kinase-like_dom_sf"/>
</dbReference>
<evidence type="ECO:0000256" key="2">
    <source>
        <dbReference type="ARBA" id="ARBA00022840"/>
    </source>
</evidence>
<dbReference type="OrthoDB" id="40902at2759"/>
<keyword evidence="2 3" id="KW-0067">ATP-binding</keyword>
<evidence type="ECO:0000313" key="7">
    <source>
        <dbReference type="Proteomes" id="UP000799118"/>
    </source>
</evidence>
<dbReference type="GO" id="GO:0005634">
    <property type="term" value="C:nucleus"/>
    <property type="evidence" value="ECO:0007669"/>
    <property type="project" value="TreeGrafter"/>
</dbReference>
<dbReference type="PANTHER" id="PTHR44167">
    <property type="entry name" value="OVARIAN-SPECIFIC SERINE/THREONINE-PROTEIN KINASE LOK-RELATED"/>
    <property type="match status" value="1"/>
</dbReference>
<evidence type="ECO:0000256" key="1">
    <source>
        <dbReference type="ARBA" id="ARBA00022741"/>
    </source>
</evidence>
<dbReference type="InterPro" id="IPR008271">
    <property type="entry name" value="Ser/Thr_kinase_AS"/>
</dbReference>
<keyword evidence="6" id="KW-0418">Kinase</keyword>
<dbReference type="Pfam" id="PF00069">
    <property type="entry name" value="Pkinase"/>
    <property type="match status" value="1"/>
</dbReference>
<protein>
    <submittedName>
        <fullName evidence="6">Kinase-like protein</fullName>
    </submittedName>
</protein>
<reference evidence="6" key="1">
    <citation type="journal article" date="2019" name="Environ. Microbiol.">
        <title>Fungal ecological strategies reflected in gene transcription - a case study of two litter decomposers.</title>
        <authorList>
            <person name="Barbi F."/>
            <person name="Kohler A."/>
            <person name="Barry K."/>
            <person name="Baskaran P."/>
            <person name="Daum C."/>
            <person name="Fauchery L."/>
            <person name="Ihrmark K."/>
            <person name="Kuo A."/>
            <person name="LaButti K."/>
            <person name="Lipzen A."/>
            <person name="Morin E."/>
            <person name="Grigoriev I.V."/>
            <person name="Henrissat B."/>
            <person name="Lindahl B."/>
            <person name="Martin F."/>
        </authorList>
    </citation>
    <scope>NUCLEOTIDE SEQUENCE</scope>
    <source>
        <strain evidence="6">JB14</strain>
    </source>
</reference>
<dbReference type="GO" id="GO:0051598">
    <property type="term" value="P:meiotic recombination checkpoint signaling"/>
    <property type="evidence" value="ECO:0007669"/>
    <property type="project" value="TreeGrafter"/>
</dbReference>
<keyword evidence="6" id="KW-0808">Transferase</keyword>
<dbReference type="SUPFAM" id="SSF56112">
    <property type="entry name" value="Protein kinase-like (PK-like)"/>
    <property type="match status" value="1"/>
</dbReference>
<dbReference type="EMBL" id="ML769388">
    <property type="protein sequence ID" value="KAE9409212.1"/>
    <property type="molecule type" value="Genomic_DNA"/>
</dbReference>
<gene>
    <name evidence="6" type="ORF">BT96DRAFT_1012800</name>
</gene>
<evidence type="ECO:0000256" key="4">
    <source>
        <dbReference type="RuleBase" id="RU000304"/>
    </source>
</evidence>
<dbReference type="InterPro" id="IPR017441">
    <property type="entry name" value="Protein_kinase_ATP_BS"/>
</dbReference>
<dbReference type="GO" id="GO:0005737">
    <property type="term" value="C:cytoplasm"/>
    <property type="evidence" value="ECO:0007669"/>
    <property type="project" value="TreeGrafter"/>
</dbReference>
<keyword evidence="7" id="KW-1185">Reference proteome</keyword>
<dbReference type="PANTHER" id="PTHR44167:SF24">
    <property type="entry name" value="SERINE_THREONINE-PROTEIN KINASE CHK2"/>
    <property type="match status" value="1"/>
</dbReference>
<dbReference type="Proteomes" id="UP000799118">
    <property type="component" value="Unassembled WGS sequence"/>
</dbReference>
<evidence type="ECO:0000313" key="6">
    <source>
        <dbReference type="EMBL" id="KAE9409212.1"/>
    </source>
</evidence>
<name>A0A6A4IAP9_9AGAR</name>
<dbReference type="AlphaFoldDB" id="A0A6A4IAP9"/>
<dbReference type="GO" id="GO:0004674">
    <property type="term" value="F:protein serine/threonine kinase activity"/>
    <property type="evidence" value="ECO:0007669"/>
    <property type="project" value="UniProtKB-KW"/>
</dbReference>
<proteinExistence type="inferred from homology"/>
<feature type="binding site" evidence="3">
    <location>
        <position position="135"/>
    </location>
    <ligand>
        <name>ATP</name>
        <dbReference type="ChEBI" id="CHEBI:30616"/>
    </ligand>
</feature>
<dbReference type="PROSITE" id="PS50011">
    <property type="entry name" value="PROTEIN_KINASE_DOM"/>
    <property type="match status" value="1"/>
</dbReference>
<keyword evidence="4" id="KW-0723">Serine/threonine-protein kinase</keyword>
<dbReference type="InterPro" id="IPR000719">
    <property type="entry name" value="Prot_kinase_dom"/>
</dbReference>